<name>A0A0M6YB76_9HYPH</name>
<accession>A0A0M6YB76</accession>
<organism evidence="1 2">
    <name type="scientific">Roseibium aggregatum</name>
    <dbReference type="NCBI Taxonomy" id="187304"/>
    <lineage>
        <taxon>Bacteria</taxon>
        <taxon>Pseudomonadati</taxon>
        <taxon>Pseudomonadota</taxon>
        <taxon>Alphaproteobacteria</taxon>
        <taxon>Hyphomicrobiales</taxon>
        <taxon>Stappiaceae</taxon>
        <taxon>Roseibium</taxon>
    </lineage>
</organism>
<keyword evidence="2" id="KW-1185">Reference proteome</keyword>
<sequence length="226" mass="24761">MAKCPAHNAMLTMGLPTAVLISSATQPLLQGAPELGRAIGSAIRENRNVRREAEWDKIFASHLAQIRQIDAILTDELEKVVGIDVRIAQLEVRSQSICHQYNSLNALMSGAPRPASPAAFRVIGKEEDASNAFHGGTGPIEELVAKNRMSIATSLYEIYNEAVEISYDDQVTAERHLATQINLAVDAVNEIREFVMSKLAVEARLENDCIAYQSNLDVLRDLHQAG</sequence>
<evidence type="ECO:0000313" key="2">
    <source>
        <dbReference type="Proteomes" id="UP000048926"/>
    </source>
</evidence>
<proteinExistence type="predicted"/>
<dbReference type="RefSeq" id="WP_145903972.1">
    <property type="nucleotide sequence ID" value="NZ_CXST01000006.1"/>
</dbReference>
<dbReference type="AlphaFoldDB" id="A0A0M6YB76"/>
<dbReference type="Proteomes" id="UP000048926">
    <property type="component" value="Unassembled WGS sequence"/>
</dbReference>
<protein>
    <submittedName>
        <fullName evidence="1">Uncharacterized protein</fullName>
    </submittedName>
</protein>
<gene>
    <name evidence="1" type="ORF">LAL4801_05798</name>
</gene>
<reference evidence="2" key="1">
    <citation type="submission" date="2015-07" db="EMBL/GenBank/DDBJ databases">
        <authorList>
            <person name="Rodrigo-Torres Lidia"/>
            <person name="Arahal R.David."/>
        </authorList>
    </citation>
    <scope>NUCLEOTIDE SEQUENCE [LARGE SCALE GENOMIC DNA]</scope>
    <source>
        <strain evidence="2">CECT 4801</strain>
    </source>
</reference>
<evidence type="ECO:0000313" key="1">
    <source>
        <dbReference type="EMBL" id="CTQ47336.1"/>
    </source>
</evidence>
<dbReference type="EMBL" id="CXST01000006">
    <property type="protein sequence ID" value="CTQ47336.1"/>
    <property type="molecule type" value="Genomic_DNA"/>
</dbReference>